<dbReference type="AlphaFoldDB" id="A0AAI9T8L8"/>
<protein>
    <submittedName>
        <fullName evidence="1">Uncharacterized protein</fullName>
    </submittedName>
</protein>
<evidence type="ECO:0000313" key="1">
    <source>
        <dbReference type="EMBL" id="KAJ9481969.1"/>
    </source>
</evidence>
<proteinExistence type="predicted"/>
<dbReference type="Proteomes" id="UP001227192">
    <property type="component" value="Unassembled WGS sequence"/>
</dbReference>
<comment type="caution">
    <text evidence="1">The sequence shown here is derived from an EMBL/GenBank/DDBJ whole genome shotgun (WGS) entry which is preliminary data.</text>
</comment>
<organism evidence="1 2">
    <name type="scientific">Penicillium thymicola</name>
    <dbReference type="NCBI Taxonomy" id="293382"/>
    <lineage>
        <taxon>Eukaryota</taxon>
        <taxon>Fungi</taxon>
        <taxon>Dikarya</taxon>
        <taxon>Ascomycota</taxon>
        <taxon>Pezizomycotina</taxon>
        <taxon>Eurotiomycetes</taxon>
        <taxon>Eurotiomycetidae</taxon>
        <taxon>Eurotiales</taxon>
        <taxon>Aspergillaceae</taxon>
        <taxon>Penicillium</taxon>
    </lineage>
</organism>
<sequence>MTVTFSNDLYNQRGVSKHPPCIPWDSSSDYGAQTLSHLLENTHTRKPRLIWVRSCMGLNDVDVSCIGTRVATGPSPYVVSWGLR</sequence>
<gene>
    <name evidence="1" type="ORF">VN97_g11489</name>
</gene>
<accession>A0AAI9T8L8</accession>
<reference evidence="1" key="1">
    <citation type="submission" date="2015-06" db="EMBL/GenBank/DDBJ databases">
        <authorList>
            <person name="Nguyen H."/>
        </authorList>
    </citation>
    <scope>NUCLEOTIDE SEQUENCE</scope>
    <source>
        <strain evidence="1">DAOM 180753</strain>
    </source>
</reference>
<keyword evidence="2" id="KW-1185">Reference proteome</keyword>
<evidence type="ECO:0000313" key="2">
    <source>
        <dbReference type="Proteomes" id="UP001227192"/>
    </source>
</evidence>
<name>A0AAI9T8L8_PENTH</name>
<reference evidence="1" key="2">
    <citation type="journal article" date="2016" name="Fungal Biol.">
        <title>Ochratoxin A production by Penicillium thymicola.</title>
        <authorList>
            <person name="Nguyen H.D.T."/>
            <person name="McMullin D.R."/>
            <person name="Ponomareva E."/>
            <person name="Riley R."/>
            <person name="Pomraning K.R."/>
            <person name="Baker S.E."/>
            <person name="Seifert K.A."/>
        </authorList>
    </citation>
    <scope>NUCLEOTIDE SEQUENCE</scope>
    <source>
        <strain evidence="1">DAOM 180753</strain>
    </source>
</reference>
<dbReference type="EMBL" id="LACB01000646">
    <property type="protein sequence ID" value="KAJ9481969.1"/>
    <property type="molecule type" value="Genomic_DNA"/>
</dbReference>